<evidence type="ECO:0000313" key="3">
    <source>
        <dbReference type="EMBL" id="WGK80895.1"/>
    </source>
</evidence>
<dbReference type="InterPro" id="IPR028087">
    <property type="entry name" value="Tad_N"/>
</dbReference>
<name>A0AAX3U188_9VIBR</name>
<keyword evidence="1" id="KW-0812">Transmembrane</keyword>
<keyword evidence="1" id="KW-1133">Transmembrane helix</keyword>
<protein>
    <submittedName>
        <fullName evidence="3">Pilus assembly protein TadG-related protein</fullName>
    </submittedName>
</protein>
<keyword evidence="1" id="KW-0472">Membrane</keyword>
<proteinExistence type="predicted"/>
<feature type="transmembrane region" description="Helical" evidence="1">
    <location>
        <begin position="16"/>
        <end position="36"/>
    </location>
</feature>
<dbReference type="EMBL" id="CP118709">
    <property type="protein sequence ID" value="WGK80895.1"/>
    <property type="molecule type" value="Genomic_DNA"/>
</dbReference>
<sequence length="412" mass="43103">MSHRTRSTLAHKQSGLVLVVITAAMVVFIAVAAFAIDITHVVVNKTRLQNALDSVALAAASIANSTRSESDTQATVIQVYQKVVAASGNSELALSSAEDGATLNLLAIEYSSTPNSGFSAAFPSSSAEHIYVRVSVSGLGMPEFLIQAFNLEKSVSASAVAGPTYVNDTTNILPIGMCEGDEAGPSGYSVGTVYEIKSGSQSSGDGLGAGNYHLLDMGSGKSDVSDALVGKNTTVVTIGEDIYTEPGNAVGPTGSIDSRFEGETLDGIYYPPDLIITEPSTTITLDNLASYNDSVDPDKWSFDKYQTETSECLLNADCDKSGSVAWRRILPVPILDCASSTKSGGKIEFQVNNIGCFFLIQRYSSNSGGAGKQSIFGEFIEHCSVVDGGISDTTTGVTRMVLFKDPMLGGGV</sequence>
<reference evidence="3" key="1">
    <citation type="submission" date="2022-02" db="EMBL/GenBank/DDBJ databases">
        <title>Emergence and expansion in Europe of a Vibrio aestuarianus clonal complex pathogenic for oysters.</title>
        <authorList>
            <person name="Mesnil A."/>
            <person name="Travers M.-A."/>
        </authorList>
    </citation>
    <scope>NUCLEOTIDE SEQUENCE</scope>
    <source>
        <strain evidence="3">U29</strain>
    </source>
</reference>
<evidence type="ECO:0000259" key="2">
    <source>
        <dbReference type="Pfam" id="PF13400"/>
    </source>
</evidence>
<dbReference type="RefSeq" id="WP_301064156.1">
    <property type="nucleotide sequence ID" value="NZ_CP118709.1"/>
</dbReference>
<dbReference type="Pfam" id="PF13400">
    <property type="entry name" value="Tad"/>
    <property type="match status" value="1"/>
</dbReference>
<dbReference type="Proteomes" id="UP001239257">
    <property type="component" value="Chromosome 1"/>
</dbReference>
<accession>A0AAX3U188</accession>
<feature type="domain" description="Putative Flp pilus-assembly TadG-like N-terminal" evidence="2">
    <location>
        <begin position="18"/>
        <end position="60"/>
    </location>
</feature>
<evidence type="ECO:0000256" key="1">
    <source>
        <dbReference type="SAM" id="Phobius"/>
    </source>
</evidence>
<organism evidence="3 4">
    <name type="scientific">Vibrio aestuarianus</name>
    <dbReference type="NCBI Taxonomy" id="28171"/>
    <lineage>
        <taxon>Bacteria</taxon>
        <taxon>Pseudomonadati</taxon>
        <taxon>Pseudomonadota</taxon>
        <taxon>Gammaproteobacteria</taxon>
        <taxon>Vibrionales</taxon>
        <taxon>Vibrionaceae</taxon>
        <taxon>Vibrio</taxon>
    </lineage>
</organism>
<dbReference type="AlphaFoldDB" id="A0AAX3U188"/>
<evidence type="ECO:0000313" key="4">
    <source>
        <dbReference type="Proteomes" id="UP001239257"/>
    </source>
</evidence>
<gene>
    <name evidence="3" type="ORF">PYE51_09600</name>
</gene>